<keyword evidence="2" id="KW-1133">Transmembrane helix</keyword>
<feature type="transmembrane region" description="Helical" evidence="2">
    <location>
        <begin position="212"/>
        <end position="229"/>
    </location>
</feature>
<keyword evidence="2" id="KW-0472">Membrane</keyword>
<comment type="caution">
    <text evidence="3">The sequence shown here is derived from an EMBL/GenBank/DDBJ whole genome shotgun (WGS) entry which is preliminary data.</text>
</comment>
<keyword evidence="2" id="KW-0812">Transmembrane</keyword>
<dbReference type="Proteomes" id="UP000824190">
    <property type="component" value="Unassembled WGS sequence"/>
</dbReference>
<dbReference type="EMBL" id="DXGC01000104">
    <property type="protein sequence ID" value="HIW92418.1"/>
    <property type="molecule type" value="Genomic_DNA"/>
</dbReference>
<reference evidence="3" key="1">
    <citation type="journal article" date="2021" name="PeerJ">
        <title>Extensive microbial diversity within the chicken gut microbiome revealed by metagenomics and culture.</title>
        <authorList>
            <person name="Gilroy R."/>
            <person name="Ravi A."/>
            <person name="Getino M."/>
            <person name="Pursley I."/>
            <person name="Horton D.L."/>
            <person name="Alikhan N.F."/>
            <person name="Baker D."/>
            <person name="Gharbi K."/>
            <person name="Hall N."/>
            <person name="Watson M."/>
            <person name="Adriaenssens E.M."/>
            <person name="Foster-Nyarko E."/>
            <person name="Jarju S."/>
            <person name="Secka A."/>
            <person name="Antonio M."/>
            <person name="Oren A."/>
            <person name="Chaudhuri R.R."/>
            <person name="La Ragione R."/>
            <person name="Hildebrand F."/>
            <person name="Pallen M.J."/>
        </authorList>
    </citation>
    <scope>NUCLEOTIDE SEQUENCE</scope>
    <source>
        <strain evidence="3">CHK32-1732</strain>
    </source>
</reference>
<evidence type="ECO:0000313" key="4">
    <source>
        <dbReference type="Proteomes" id="UP000824190"/>
    </source>
</evidence>
<name>A0A9D1RQM7_9CORY</name>
<sequence>MSTPSSTHSPTPTVHTPTLPSATIRQRRAAAALLILGVIAYILPTALHGNPPIDDAAATLDYVRDRGLWTIAHFANVGAVMMWAAAVALLKTSGMLGQGRGAVAQVAWGIAGGAFAIYYGIHAVGLWSAANQLDTVARDLVLERTESLLLILGSSAFVAQAVLGVAVALFGLALIGTTRASRILGAVGIVTGTGWCVGALLINFGIIVPFTTLGWAWAVAVALVVFRAARHSA</sequence>
<evidence type="ECO:0000256" key="1">
    <source>
        <dbReference type="SAM" id="MobiDB-lite"/>
    </source>
</evidence>
<evidence type="ECO:0000313" key="3">
    <source>
        <dbReference type="EMBL" id="HIW92418.1"/>
    </source>
</evidence>
<evidence type="ECO:0000256" key="2">
    <source>
        <dbReference type="SAM" id="Phobius"/>
    </source>
</evidence>
<organism evidence="3 4">
    <name type="scientific">Candidatus Corynebacterium avicola</name>
    <dbReference type="NCBI Taxonomy" id="2838527"/>
    <lineage>
        <taxon>Bacteria</taxon>
        <taxon>Bacillati</taxon>
        <taxon>Actinomycetota</taxon>
        <taxon>Actinomycetes</taxon>
        <taxon>Mycobacteriales</taxon>
        <taxon>Corynebacteriaceae</taxon>
        <taxon>Corynebacterium</taxon>
    </lineage>
</organism>
<proteinExistence type="predicted"/>
<gene>
    <name evidence="3" type="ORF">H9870_12265</name>
</gene>
<accession>A0A9D1RQM7</accession>
<feature type="region of interest" description="Disordered" evidence="1">
    <location>
        <begin position="1"/>
        <end position="20"/>
    </location>
</feature>
<evidence type="ECO:0008006" key="5">
    <source>
        <dbReference type="Google" id="ProtNLM"/>
    </source>
</evidence>
<feature type="transmembrane region" description="Helical" evidence="2">
    <location>
        <begin position="183"/>
        <end position="206"/>
    </location>
</feature>
<dbReference type="AlphaFoldDB" id="A0A9D1RQM7"/>
<feature type="transmembrane region" description="Helical" evidence="2">
    <location>
        <begin position="102"/>
        <end position="128"/>
    </location>
</feature>
<reference evidence="3" key="2">
    <citation type="submission" date="2021-04" db="EMBL/GenBank/DDBJ databases">
        <authorList>
            <person name="Gilroy R."/>
        </authorList>
    </citation>
    <scope>NUCLEOTIDE SEQUENCE</scope>
    <source>
        <strain evidence="3">CHK32-1732</strain>
    </source>
</reference>
<feature type="transmembrane region" description="Helical" evidence="2">
    <location>
        <begin position="148"/>
        <end position="176"/>
    </location>
</feature>
<feature type="transmembrane region" description="Helical" evidence="2">
    <location>
        <begin position="29"/>
        <end position="47"/>
    </location>
</feature>
<feature type="transmembrane region" description="Helical" evidence="2">
    <location>
        <begin position="67"/>
        <end position="90"/>
    </location>
</feature>
<protein>
    <recommendedName>
        <fullName evidence="5">DUF4386 family protein</fullName>
    </recommendedName>
</protein>